<comment type="caution">
    <text evidence="3">The sequence shown here is derived from an EMBL/GenBank/DDBJ whole genome shotgun (WGS) entry which is preliminary data.</text>
</comment>
<evidence type="ECO:0000313" key="3">
    <source>
        <dbReference type="EMBL" id="RZS66937.1"/>
    </source>
</evidence>
<keyword evidence="4" id="KW-1185">Reference proteome</keyword>
<name>A0A4Q7MH09_9BACT</name>
<evidence type="ECO:0000313" key="4">
    <source>
        <dbReference type="Proteomes" id="UP000293874"/>
    </source>
</evidence>
<feature type="signal peptide" evidence="1">
    <location>
        <begin position="1"/>
        <end position="19"/>
    </location>
</feature>
<gene>
    <name evidence="3" type="ORF">EV199_5321</name>
</gene>
<dbReference type="Pfam" id="PF13568">
    <property type="entry name" value="OMP_b-brl_2"/>
    <property type="match status" value="1"/>
</dbReference>
<reference evidence="3 4" key="1">
    <citation type="submission" date="2019-02" db="EMBL/GenBank/DDBJ databases">
        <title>Genomic Encyclopedia of Type Strains, Phase IV (KMG-IV): sequencing the most valuable type-strain genomes for metagenomic binning, comparative biology and taxonomic classification.</title>
        <authorList>
            <person name="Goeker M."/>
        </authorList>
    </citation>
    <scope>NUCLEOTIDE SEQUENCE [LARGE SCALE GENOMIC DNA]</scope>
    <source>
        <strain evidence="3 4">DSM 18116</strain>
    </source>
</reference>
<dbReference type="AlphaFoldDB" id="A0A4Q7MH09"/>
<dbReference type="InterPro" id="IPR025665">
    <property type="entry name" value="Beta-barrel_OMP_2"/>
</dbReference>
<organism evidence="3 4">
    <name type="scientific">Pseudobacter ginsenosidimutans</name>
    <dbReference type="NCBI Taxonomy" id="661488"/>
    <lineage>
        <taxon>Bacteria</taxon>
        <taxon>Pseudomonadati</taxon>
        <taxon>Bacteroidota</taxon>
        <taxon>Chitinophagia</taxon>
        <taxon>Chitinophagales</taxon>
        <taxon>Chitinophagaceae</taxon>
        <taxon>Pseudobacter</taxon>
    </lineage>
</organism>
<protein>
    <submittedName>
        <fullName evidence="3">Outer membrane protein with beta-barrel domain</fullName>
    </submittedName>
</protein>
<dbReference type="OrthoDB" id="1011748at2"/>
<dbReference type="RefSeq" id="WP_130543830.1">
    <property type="nucleotide sequence ID" value="NZ_CP042431.1"/>
</dbReference>
<evidence type="ECO:0000256" key="1">
    <source>
        <dbReference type="SAM" id="SignalP"/>
    </source>
</evidence>
<feature type="chain" id="PRO_5020834884" evidence="1">
    <location>
        <begin position="20"/>
        <end position="213"/>
    </location>
</feature>
<dbReference type="Proteomes" id="UP000293874">
    <property type="component" value="Unassembled WGS sequence"/>
</dbReference>
<sequence>MKKTITLFALLFAFSVAWSQTRLGVKGGFTLSNLRMTGTVNGDMESESGNSAAGFHIGMIADMPAGRNFHIRPELLIVSKGSTIEDVDENGYTAKVKFRPYYLELPVNFLFHKTFPRSGAAIYLGGGPVFSYGIGGKTTVGDTKVDVFNPGGLKRFDLGLGWIFGFDLPNGLTFSLSANTGLLNVYEENPQYNPYDIKMRSSSFNVSIGYLLQ</sequence>
<feature type="domain" description="Outer membrane protein beta-barrel" evidence="2">
    <location>
        <begin position="20"/>
        <end position="186"/>
    </location>
</feature>
<evidence type="ECO:0000259" key="2">
    <source>
        <dbReference type="Pfam" id="PF13568"/>
    </source>
</evidence>
<accession>A0A4Q7MH09</accession>
<keyword evidence="1" id="KW-0732">Signal</keyword>
<proteinExistence type="predicted"/>
<dbReference type="EMBL" id="SGXA01000004">
    <property type="protein sequence ID" value="RZS66937.1"/>
    <property type="molecule type" value="Genomic_DNA"/>
</dbReference>